<evidence type="ECO:0000313" key="1">
    <source>
        <dbReference type="EMBL" id="CAH2034063.1"/>
    </source>
</evidence>
<protein>
    <recommendedName>
        <fullName evidence="3">Glycine--tRNA ligase</fullName>
    </recommendedName>
</protein>
<dbReference type="GO" id="GO:0005739">
    <property type="term" value="C:mitochondrion"/>
    <property type="evidence" value="ECO:0007669"/>
    <property type="project" value="TreeGrafter"/>
</dbReference>
<reference evidence="1 2" key="1">
    <citation type="submission" date="2022-03" db="EMBL/GenBank/DDBJ databases">
        <authorList>
            <person name="Nunn A."/>
            <person name="Chopra R."/>
            <person name="Nunn A."/>
            <person name="Contreras Garrido A."/>
        </authorList>
    </citation>
    <scope>NUCLEOTIDE SEQUENCE [LARGE SCALE GENOMIC DNA]</scope>
</reference>
<dbReference type="PRINTS" id="PR01043">
    <property type="entry name" value="TRNASYNTHGLY"/>
</dbReference>
<dbReference type="Gene3D" id="3.30.40.230">
    <property type="match status" value="1"/>
</dbReference>
<dbReference type="InterPro" id="IPR045864">
    <property type="entry name" value="aa-tRNA-synth_II/BPL/LPL"/>
</dbReference>
<keyword evidence="2" id="KW-1185">Reference proteome</keyword>
<dbReference type="InterPro" id="IPR027031">
    <property type="entry name" value="Gly-tRNA_synthase/POLG2"/>
</dbReference>
<feature type="non-terminal residue" evidence="1">
    <location>
        <position position="1"/>
    </location>
</feature>
<proteinExistence type="predicted"/>
<dbReference type="SUPFAM" id="SSF55681">
    <property type="entry name" value="Class II aaRS and biotin synthetases"/>
    <property type="match status" value="1"/>
</dbReference>
<dbReference type="GO" id="GO:0070150">
    <property type="term" value="P:mitochondrial glycyl-tRNA aminoacylation"/>
    <property type="evidence" value="ECO:0007669"/>
    <property type="project" value="TreeGrafter"/>
</dbReference>
<name>A0AAU9R831_THLAR</name>
<accession>A0AAU9R831</accession>
<evidence type="ECO:0000313" key="2">
    <source>
        <dbReference type="Proteomes" id="UP000836841"/>
    </source>
</evidence>
<dbReference type="AlphaFoldDB" id="A0AAU9R831"/>
<evidence type="ECO:0008006" key="3">
    <source>
        <dbReference type="Google" id="ProtNLM"/>
    </source>
</evidence>
<dbReference type="Proteomes" id="UP000836841">
    <property type="component" value="Chromosome 1"/>
</dbReference>
<dbReference type="EMBL" id="OU466857">
    <property type="protein sequence ID" value="CAH2034063.1"/>
    <property type="molecule type" value="Genomic_DNA"/>
</dbReference>
<dbReference type="GO" id="GO:0004820">
    <property type="term" value="F:glycine-tRNA ligase activity"/>
    <property type="evidence" value="ECO:0007669"/>
    <property type="project" value="TreeGrafter"/>
</dbReference>
<dbReference type="PANTHER" id="PTHR10745:SF0">
    <property type="entry name" value="GLYCINE--TRNA LIGASE"/>
    <property type="match status" value="1"/>
</dbReference>
<dbReference type="PANTHER" id="PTHR10745">
    <property type="entry name" value="GLYCYL-TRNA SYNTHETASE/DNA POLYMERASE SUBUNIT GAMMA-2"/>
    <property type="match status" value="1"/>
</dbReference>
<organism evidence="1 2">
    <name type="scientific">Thlaspi arvense</name>
    <name type="common">Field penny-cress</name>
    <dbReference type="NCBI Taxonomy" id="13288"/>
    <lineage>
        <taxon>Eukaryota</taxon>
        <taxon>Viridiplantae</taxon>
        <taxon>Streptophyta</taxon>
        <taxon>Embryophyta</taxon>
        <taxon>Tracheophyta</taxon>
        <taxon>Spermatophyta</taxon>
        <taxon>Magnoliopsida</taxon>
        <taxon>eudicotyledons</taxon>
        <taxon>Gunneridae</taxon>
        <taxon>Pentapetalae</taxon>
        <taxon>rosids</taxon>
        <taxon>malvids</taxon>
        <taxon>Brassicales</taxon>
        <taxon>Brassicaceae</taxon>
        <taxon>Thlaspideae</taxon>
        <taxon>Thlaspi</taxon>
    </lineage>
</organism>
<gene>
    <name evidence="1" type="ORF">TAV2_LOCUS681</name>
</gene>
<dbReference type="Gene3D" id="3.30.930.10">
    <property type="entry name" value="Bira Bifunctional Protein, Domain 2"/>
    <property type="match status" value="1"/>
</dbReference>
<sequence length="267" mass="30516">MGKQHVIRHVEEHHPTVVIKRRRSATSTDSGEITWFPHGNPIKVKLRWSTWRSRNPPPRTITSGSLNGKDLRETVVSILKQRLFYIPSFKIYCSPAGFYDYGPPGFAVESNIIDFWRQHFVEEEDMSEMKCSCVTPEAVLKASGHVDKFIDLMVKDEKTGTCYRADHLLKDYCNEKLEKDVSAEKAAELKDILVRRSKSSGSLLQARRTHSLIDPYPFNLMFKTSIGPYLRPETAQGLFVNFKDLYAYNGEKLPFAAAQVGPAFRNE</sequence>